<comment type="similarity">
    <text evidence="1">Belongs to the gamma-glutamyltransferase family.</text>
</comment>
<dbReference type="InterPro" id="IPR000101">
    <property type="entry name" value="GGT_peptidase"/>
</dbReference>
<dbReference type="Proteomes" id="UP000008144">
    <property type="component" value="Chromosome 2"/>
</dbReference>
<dbReference type="STRING" id="7719.ENSCINP00000017453"/>
<evidence type="ECO:0000256" key="2">
    <source>
        <dbReference type="PIRSR" id="PIRSR600101-2"/>
    </source>
</evidence>
<reference evidence="3" key="4">
    <citation type="submission" date="2025-09" db="UniProtKB">
        <authorList>
            <consortium name="Ensembl"/>
        </authorList>
    </citation>
    <scope>IDENTIFICATION</scope>
</reference>
<evidence type="ECO:0000313" key="3">
    <source>
        <dbReference type="Ensembl" id="ENSCINP00000017453.3"/>
    </source>
</evidence>
<proteinExistence type="inferred from homology"/>
<dbReference type="InParanoid" id="F6XP62"/>
<protein>
    <submittedName>
        <fullName evidence="3">Uncharacterized protein</fullName>
    </submittedName>
</protein>
<dbReference type="GO" id="GO:0036374">
    <property type="term" value="F:glutathione hydrolase activity"/>
    <property type="evidence" value="ECO:0007669"/>
    <property type="project" value="InterPro"/>
</dbReference>
<dbReference type="AlphaFoldDB" id="F6XP62"/>
<dbReference type="InterPro" id="IPR043138">
    <property type="entry name" value="GGT_lsub"/>
</dbReference>
<feature type="binding site" evidence="2">
    <location>
        <position position="144"/>
    </location>
    <ligand>
        <name>L-glutamate</name>
        <dbReference type="ChEBI" id="CHEBI:29985"/>
    </ligand>
</feature>
<dbReference type="GeneTree" id="ENSGT00940000156917"/>
<reference evidence="3" key="3">
    <citation type="submission" date="2025-08" db="UniProtKB">
        <authorList>
            <consortium name="Ensembl"/>
        </authorList>
    </citation>
    <scope>IDENTIFICATION</scope>
</reference>
<dbReference type="SUPFAM" id="SSF56235">
    <property type="entry name" value="N-terminal nucleophile aminohydrolases (Ntn hydrolases)"/>
    <property type="match status" value="1"/>
</dbReference>
<dbReference type="GO" id="GO:0006751">
    <property type="term" value="P:glutathione catabolic process"/>
    <property type="evidence" value="ECO:0007669"/>
    <property type="project" value="InterPro"/>
</dbReference>
<accession>F6XP62</accession>
<dbReference type="InterPro" id="IPR029055">
    <property type="entry name" value="Ntn_hydrolases_N"/>
</dbReference>
<dbReference type="Gene3D" id="1.10.246.130">
    <property type="match status" value="1"/>
</dbReference>
<dbReference type="InterPro" id="IPR043137">
    <property type="entry name" value="GGT_ssub_C"/>
</dbReference>
<reference evidence="3" key="2">
    <citation type="journal article" date="2008" name="Genome Biol.">
        <title>Improved genome assembly and evidence-based global gene model set for the chordate Ciona intestinalis: new insight into intron and operon populations.</title>
        <authorList>
            <person name="Satou Y."/>
            <person name="Mineta K."/>
            <person name="Ogasawara M."/>
            <person name="Sasakura Y."/>
            <person name="Shoguchi E."/>
            <person name="Ueno K."/>
            <person name="Yamada L."/>
            <person name="Matsumoto J."/>
            <person name="Wasserscheid J."/>
            <person name="Dewar K."/>
            <person name="Wiley G.B."/>
            <person name="Macmil S.L."/>
            <person name="Roe B.A."/>
            <person name="Zeller R.W."/>
            <person name="Hastings K.E."/>
            <person name="Lemaire P."/>
            <person name="Lindquist E."/>
            <person name="Endo T."/>
            <person name="Hotta K."/>
            <person name="Inaba K."/>
        </authorList>
    </citation>
    <scope>NUCLEOTIDE SEQUENCE [LARGE SCALE GENOMIC DNA]</scope>
    <source>
        <strain evidence="3">wild type</strain>
    </source>
</reference>
<name>F6XP62_CIOIN</name>
<dbReference type="PRINTS" id="PR01210">
    <property type="entry name" value="GGTRANSPTASE"/>
</dbReference>
<evidence type="ECO:0000313" key="4">
    <source>
        <dbReference type="Proteomes" id="UP000008144"/>
    </source>
</evidence>
<feature type="binding site" evidence="2">
    <location>
        <begin position="171"/>
        <end position="172"/>
    </location>
    <ligand>
        <name>L-glutamate</name>
        <dbReference type="ChEBI" id="CHEBI:29985"/>
    </ligand>
</feature>
<dbReference type="Gene3D" id="3.60.20.40">
    <property type="match status" value="1"/>
</dbReference>
<dbReference type="Pfam" id="PF01019">
    <property type="entry name" value="G_glu_transpept"/>
    <property type="match status" value="1"/>
</dbReference>
<dbReference type="HOGENOM" id="CLU_1065405_0_0_1"/>
<evidence type="ECO:0000256" key="1">
    <source>
        <dbReference type="ARBA" id="ARBA00009381"/>
    </source>
</evidence>
<reference evidence="4" key="1">
    <citation type="journal article" date="2002" name="Science">
        <title>The draft genome of Ciona intestinalis: insights into chordate and vertebrate origins.</title>
        <authorList>
            <person name="Dehal P."/>
            <person name="Satou Y."/>
            <person name="Campbell R.K."/>
            <person name="Chapman J."/>
            <person name="Degnan B."/>
            <person name="De Tomaso A."/>
            <person name="Davidson B."/>
            <person name="Di Gregorio A."/>
            <person name="Gelpke M."/>
            <person name="Goodstein D.M."/>
            <person name="Harafuji N."/>
            <person name="Hastings K.E."/>
            <person name="Ho I."/>
            <person name="Hotta K."/>
            <person name="Huang W."/>
            <person name="Kawashima T."/>
            <person name="Lemaire P."/>
            <person name="Martinez D."/>
            <person name="Meinertzhagen I.A."/>
            <person name="Necula S."/>
            <person name="Nonaka M."/>
            <person name="Putnam N."/>
            <person name="Rash S."/>
            <person name="Saiga H."/>
            <person name="Satake M."/>
            <person name="Terry A."/>
            <person name="Yamada L."/>
            <person name="Wang H.G."/>
            <person name="Awazu S."/>
            <person name="Azumi K."/>
            <person name="Boore J."/>
            <person name="Branno M."/>
            <person name="Chin-Bow S."/>
            <person name="DeSantis R."/>
            <person name="Doyle S."/>
            <person name="Francino P."/>
            <person name="Keys D.N."/>
            <person name="Haga S."/>
            <person name="Hayashi H."/>
            <person name="Hino K."/>
            <person name="Imai K.S."/>
            <person name="Inaba K."/>
            <person name="Kano S."/>
            <person name="Kobayashi K."/>
            <person name="Kobayashi M."/>
            <person name="Lee B.I."/>
            <person name="Makabe K.W."/>
            <person name="Manohar C."/>
            <person name="Matassi G."/>
            <person name="Medina M."/>
            <person name="Mochizuki Y."/>
            <person name="Mount S."/>
            <person name="Morishita T."/>
            <person name="Miura S."/>
            <person name="Nakayama A."/>
            <person name="Nishizaka S."/>
            <person name="Nomoto H."/>
            <person name="Ohta F."/>
            <person name="Oishi K."/>
            <person name="Rigoutsos I."/>
            <person name="Sano M."/>
            <person name="Sasaki A."/>
            <person name="Sasakura Y."/>
            <person name="Shoguchi E."/>
            <person name="Shin-i T."/>
            <person name="Spagnuolo A."/>
            <person name="Stainier D."/>
            <person name="Suzuki M.M."/>
            <person name="Tassy O."/>
            <person name="Takatori N."/>
            <person name="Tokuoka M."/>
            <person name="Yagi K."/>
            <person name="Yoshizaki F."/>
            <person name="Wada S."/>
            <person name="Zhang C."/>
            <person name="Hyatt P.D."/>
            <person name="Larimer F."/>
            <person name="Detter C."/>
            <person name="Doggett N."/>
            <person name="Glavina T."/>
            <person name="Hawkins T."/>
            <person name="Richardson P."/>
            <person name="Lucas S."/>
            <person name="Kohara Y."/>
            <person name="Levine M."/>
            <person name="Satoh N."/>
            <person name="Rokhsar D.S."/>
        </authorList>
    </citation>
    <scope>NUCLEOTIDE SEQUENCE [LARGE SCALE GENOMIC DNA]</scope>
</reference>
<organism evidence="3 4">
    <name type="scientific">Ciona intestinalis</name>
    <name type="common">Transparent sea squirt</name>
    <name type="synonym">Ascidia intestinalis</name>
    <dbReference type="NCBI Taxonomy" id="7719"/>
    <lineage>
        <taxon>Eukaryota</taxon>
        <taxon>Metazoa</taxon>
        <taxon>Chordata</taxon>
        <taxon>Tunicata</taxon>
        <taxon>Ascidiacea</taxon>
        <taxon>Phlebobranchia</taxon>
        <taxon>Cionidae</taxon>
        <taxon>Ciona</taxon>
    </lineage>
</organism>
<dbReference type="PANTHER" id="PTHR45027">
    <property type="entry name" value="PUTATIVE GLUTATHIONE HYDROLASE LIGHT CHAIN"/>
    <property type="match status" value="1"/>
</dbReference>
<dbReference type="Ensembl" id="ENSCINT00000017453.3">
    <property type="protein sequence ID" value="ENSCINP00000017453.3"/>
    <property type="gene ID" value="ENSCING00000008555.3"/>
</dbReference>
<dbReference type="EMBL" id="EAAA01001467">
    <property type="status" value="NOT_ANNOTATED_CDS"/>
    <property type="molecule type" value="Genomic_DNA"/>
</dbReference>
<sequence length="261" mass="28481">MALVTGEYPSSGYALHAAVDTMLGYPTINPNSSPQDSFLQDHRLIEALKYSYAQLSTPINSTYLHQVNGTNIGAYIRSLINDTHSYPMHHYLNGVQLLTTSGGQQHVCVIGPDDIIITITMSLGSNFGSKLMASGFILNNAMLDFSWEGKVQSSLQVPMANYVRGGAQPVSSLIPAIVIPSLSKCGEYLMPAARSRSMSVSGIAQVLMRKASNLGIKDSIAFKRFNQVMSTNVVQLEDNQPTGLAQYLRQRQRSHGFYSAK</sequence>
<dbReference type="PANTHER" id="PTHR45027:SF1">
    <property type="match status" value="1"/>
</dbReference>
<keyword evidence="4" id="KW-1185">Reference proteome</keyword>